<accession>A0ACC0P901</accession>
<dbReference type="Proteomes" id="UP001062846">
    <property type="component" value="Chromosome 3"/>
</dbReference>
<reference evidence="1" key="1">
    <citation type="submission" date="2022-02" db="EMBL/GenBank/DDBJ databases">
        <title>Plant Genome Project.</title>
        <authorList>
            <person name="Zhang R.-G."/>
        </authorList>
    </citation>
    <scope>NUCLEOTIDE SEQUENCE</scope>
    <source>
        <strain evidence="1">AT1</strain>
    </source>
</reference>
<protein>
    <submittedName>
        <fullName evidence="1">Uncharacterized protein</fullName>
    </submittedName>
</protein>
<gene>
    <name evidence="1" type="ORF">RHMOL_Rhmol03G0008400</name>
</gene>
<proteinExistence type="predicted"/>
<sequence>MALALTSTVPTSLYTHFRLASQVFITPVKSIRGQVPHTARCIGVSLKTSNEKIVRRSANWQPSIWDYNYVQSLNSKYVGDKYITRATKLKEDVKKMLAEVVDPLDGLEIIDDLQRLGVFYHFEEEIKRILESIYNSKRDGNEDGLHATSLKFRLLRQHGYNVPQDVFENFRDETGHFKASLCEDIRGMLSLYEASFLSFSGESIMEEAKDFATKNLEQYLKRKDIDQDLASLVSHALELPLHWRLPRLEARWWNKTGLGKKLSFARDRLIENFLWPMGQNFKPQFSNFRRSMTVVTTMITTIDDVYDVYGTLDELEIFTDAIERWDINAMEQLPDYMKICFLALFNSINEIGYETLKEQDAHIIPHLQKAWADLCKTYLNEAKWYYSGYTPTLEEYMSNAWISIGAPTMLTHGYFLCINPINTDGLDWLVKDPNIMRWSSTALRLADDLGTSSDEMERGDNPKSIQCYMHETGASEEDARDHIKYLIGKTWEKMNEERLTDSPFSKIFVEIAMNIVRVSQCMYQYGDGHGAQRQETKDRVLSLFINPIPLEY</sequence>
<evidence type="ECO:0000313" key="2">
    <source>
        <dbReference type="Proteomes" id="UP001062846"/>
    </source>
</evidence>
<dbReference type="EMBL" id="CM046390">
    <property type="protein sequence ID" value="KAI8562100.1"/>
    <property type="molecule type" value="Genomic_DNA"/>
</dbReference>
<organism evidence="1 2">
    <name type="scientific">Rhododendron molle</name>
    <name type="common">Chinese azalea</name>
    <name type="synonym">Azalea mollis</name>
    <dbReference type="NCBI Taxonomy" id="49168"/>
    <lineage>
        <taxon>Eukaryota</taxon>
        <taxon>Viridiplantae</taxon>
        <taxon>Streptophyta</taxon>
        <taxon>Embryophyta</taxon>
        <taxon>Tracheophyta</taxon>
        <taxon>Spermatophyta</taxon>
        <taxon>Magnoliopsida</taxon>
        <taxon>eudicotyledons</taxon>
        <taxon>Gunneridae</taxon>
        <taxon>Pentapetalae</taxon>
        <taxon>asterids</taxon>
        <taxon>Ericales</taxon>
        <taxon>Ericaceae</taxon>
        <taxon>Ericoideae</taxon>
        <taxon>Rhodoreae</taxon>
        <taxon>Rhododendron</taxon>
    </lineage>
</organism>
<evidence type="ECO:0000313" key="1">
    <source>
        <dbReference type="EMBL" id="KAI8562100.1"/>
    </source>
</evidence>
<comment type="caution">
    <text evidence="1">The sequence shown here is derived from an EMBL/GenBank/DDBJ whole genome shotgun (WGS) entry which is preliminary data.</text>
</comment>
<name>A0ACC0P901_RHOML</name>
<keyword evidence="2" id="KW-1185">Reference proteome</keyword>